<keyword evidence="3" id="KW-1185">Reference proteome</keyword>
<reference evidence="2 3" key="1">
    <citation type="submission" date="2019-07" db="EMBL/GenBank/DDBJ databases">
        <authorList>
            <person name="Cremers G."/>
        </authorList>
    </citation>
    <scope>NUCLEOTIDE SEQUENCE [LARGE SCALE GENOMIC DNA]</scope>
</reference>
<dbReference type="Pfam" id="PF10047">
    <property type="entry name" value="DUF2281"/>
    <property type="match status" value="1"/>
</dbReference>
<evidence type="ECO:0000259" key="1">
    <source>
        <dbReference type="Pfam" id="PF10047"/>
    </source>
</evidence>
<name>A0A564ZHZ5_9BACT</name>
<dbReference type="AlphaFoldDB" id="A0A564ZHZ5"/>
<gene>
    <name evidence="2" type="ORF">MELA_01157</name>
</gene>
<feature type="domain" description="DUF2281" evidence="1">
    <location>
        <begin position="7"/>
        <end position="47"/>
    </location>
</feature>
<sequence length="86" mass="9886">MTTKEKVAELIERLPEELLQEVQHYAEYLYAKSQGEQWSRISLAQLGARYEPDEAEYARLFEEDKMLSGLIASINTNNHASFAPHS</sequence>
<accession>A0A564ZHZ5</accession>
<protein>
    <recommendedName>
        <fullName evidence="1">DUF2281 domain-containing protein</fullName>
    </recommendedName>
</protein>
<evidence type="ECO:0000313" key="3">
    <source>
        <dbReference type="Proteomes" id="UP000334340"/>
    </source>
</evidence>
<organism evidence="2 3">
    <name type="scientific">Candidatus Methylomirabilis lanthanidiphila</name>
    <dbReference type="NCBI Taxonomy" id="2211376"/>
    <lineage>
        <taxon>Bacteria</taxon>
        <taxon>Candidatus Methylomirabilota</taxon>
        <taxon>Candidatus Methylomirabilia</taxon>
        <taxon>Candidatus Methylomirabilales</taxon>
        <taxon>Candidatus Methylomirabilaceae</taxon>
        <taxon>Candidatus Methylomirabilis</taxon>
    </lineage>
</organism>
<evidence type="ECO:0000313" key="2">
    <source>
        <dbReference type="EMBL" id="VUZ84783.1"/>
    </source>
</evidence>
<dbReference type="Proteomes" id="UP000334340">
    <property type="component" value="Unassembled WGS sequence"/>
</dbReference>
<proteinExistence type="predicted"/>
<dbReference type="EMBL" id="CABIKM010000017">
    <property type="protein sequence ID" value="VUZ84783.1"/>
    <property type="molecule type" value="Genomic_DNA"/>
</dbReference>
<dbReference type="InterPro" id="IPR018739">
    <property type="entry name" value="DUF2281"/>
</dbReference>